<reference evidence="5" key="1">
    <citation type="submission" date="2020-10" db="EMBL/GenBank/DDBJ databases">
        <authorList>
            <person name="Lu T."/>
            <person name="Wang Q."/>
            <person name="Han X."/>
        </authorList>
    </citation>
    <scope>NUCLEOTIDE SEQUENCE</scope>
    <source>
        <strain evidence="5">WQ 117</strain>
    </source>
</reference>
<name>A0A8J7KDS7_9FLAO</name>
<dbReference type="PROSITE" id="PS50893">
    <property type="entry name" value="ABC_TRANSPORTER_2"/>
    <property type="match status" value="1"/>
</dbReference>
<proteinExistence type="predicted"/>
<dbReference type="PANTHER" id="PTHR42939:SF1">
    <property type="entry name" value="ABC TRANSPORTER ATP-BINDING PROTEIN ALBC-RELATED"/>
    <property type="match status" value="1"/>
</dbReference>
<accession>A0A8J7KDS7</accession>
<dbReference type="RefSeq" id="WP_194183225.1">
    <property type="nucleotide sequence ID" value="NZ_JADGIK010000006.1"/>
</dbReference>
<dbReference type="GO" id="GO:0016887">
    <property type="term" value="F:ATP hydrolysis activity"/>
    <property type="evidence" value="ECO:0007669"/>
    <property type="project" value="InterPro"/>
</dbReference>
<evidence type="ECO:0000256" key="1">
    <source>
        <dbReference type="ARBA" id="ARBA00022448"/>
    </source>
</evidence>
<dbReference type="InterPro" id="IPR003593">
    <property type="entry name" value="AAA+_ATPase"/>
</dbReference>
<dbReference type="PANTHER" id="PTHR42939">
    <property type="entry name" value="ABC TRANSPORTER ATP-BINDING PROTEIN ALBC-RELATED"/>
    <property type="match status" value="1"/>
</dbReference>
<feature type="domain" description="ABC transporter" evidence="4">
    <location>
        <begin position="90"/>
        <end position="323"/>
    </location>
</feature>
<organism evidence="5 6">
    <name type="scientific">Faecalibacter rhinopitheci</name>
    <dbReference type="NCBI Taxonomy" id="2779678"/>
    <lineage>
        <taxon>Bacteria</taxon>
        <taxon>Pseudomonadati</taxon>
        <taxon>Bacteroidota</taxon>
        <taxon>Flavobacteriia</taxon>
        <taxon>Flavobacteriales</taxon>
        <taxon>Weeksellaceae</taxon>
        <taxon>Faecalibacter</taxon>
    </lineage>
</organism>
<keyword evidence="3 5" id="KW-0067">ATP-binding</keyword>
<dbReference type="SUPFAM" id="SSF52540">
    <property type="entry name" value="P-loop containing nucleoside triphosphate hydrolases"/>
    <property type="match status" value="1"/>
</dbReference>
<evidence type="ECO:0000313" key="5">
    <source>
        <dbReference type="EMBL" id="MBF0597676.1"/>
    </source>
</evidence>
<dbReference type="SMART" id="SM00382">
    <property type="entry name" value="AAA"/>
    <property type="match status" value="1"/>
</dbReference>
<keyword evidence="1" id="KW-0813">Transport</keyword>
<keyword evidence="6" id="KW-1185">Reference proteome</keyword>
<dbReference type="Pfam" id="PF00005">
    <property type="entry name" value="ABC_tran"/>
    <property type="match status" value="1"/>
</dbReference>
<dbReference type="AlphaFoldDB" id="A0A8J7KDS7"/>
<dbReference type="Proteomes" id="UP000608754">
    <property type="component" value="Unassembled WGS sequence"/>
</dbReference>
<evidence type="ECO:0000256" key="2">
    <source>
        <dbReference type="ARBA" id="ARBA00022741"/>
    </source>
</evidence>
<evidence type="ECO:0000313" key="6">
    <source>
        <dbReference type="Proteomes" id="UP000608754"/>
    </source>
</evidence>
<gene>
    <name evidence="5" type="ORF">IM532_09490</name>
</gene>
<evidence type="ECO:0000259" key="4">
    <source>
        <dbReference type="PROSITE" id="PS50893"/>
    </source>
</evidence>
<dbReference type="GO" id="GO:0005524">
    <property type="term" value="F:ATP binding"/>
    <property type="evidence" value="ECO:0007669"/>
    <property type="project" value="UniProtKB-KW"/>
</dbReference>
<keyword evidence="2" id="KW-0547">Nucleotide-binding</keyword>
<protein>
    <submittedName>
        <fullName evidence="5">ABC transporter ATP-binding protein</fullName>
    </submittedName>
</protein>
<sequence length="387" mass="44985">MEKHMNVYKEQIIEVESHINQNDLNLGYRRMIDLVLDMGDIKFFQKIIEYSNIYYKDSMPEDIKKIKALELLNEIDSAPIPKFKEDEVLISTQDVEKAYSNRNFKLHPITFDLKTREVVGLVGENGNGKTTLLRLIGGELKESAGKINYHFSTAKSYSYDLKSQLVFVPQRIEKLYGNLMDNLQFTLSSYNIKGEENFLLAQVMLARLGLWQYRKLEWSQLSSGYKMRFELVRNLLRRPKVLLLDEPLANLDIMAQQVILEDLKFLSQSISNPFGVILSSQQLYEVEKVSTEIIFLEHGKLRYQTDKEKKDENVTIIEIDVNNSKKELISILESLELIDVKFNGGSYIAYFPIKISMKNVLKIIGESDLEIKYIRDISSSSRRFFIN</sequence>
<dbReference type="InterPro" id="IPR027417">
    <property type="entry name" value="P-loop_NTPase"/>
</dbReference>
<dbReference type="Gene3D" id="3.40.50.300">
    <property type="entry name" value="P-loop containing nucleotide triphosphate hydrolases"/>
    <property type="match status" value="1"/>
</dbReference>
<evidence type="ECO:0000256" key="3">
    <source>
        <dbReference type="ARBA" id="ARBA00022840"/>
    </source>
</evidence>
<comment type="caution">
    <text evidence="5">The sequence shown here is derived from an EMBL/GenBank/DDBJ whole genome shotgun (WGS) entry which is preliminary data.</text>
</comment>
<dbReference type="InterPro" id="IPR051782">
    <property type="entry name" value="ABC_Transporter_VariousFunc"/>
</dbReference>
<dbReference type="InterPro" id="IPR003439">
    <property type="entry name" value="ABC_transporter-like_ATP-bd"/>
</dbReference>
<dbReference type="EMBL" id="JADGIK010000006">
    <property type="protein sequence ID" value="MBF0597676.1"/>
    <property type="molecule type" value="Genomic_DNA"/>
</dbReference>